<protein>
    <submittedName>
        <fullName evidence="4">Uncharacterized protein</fullName>
    </submittedName>
</protein>
<dbReference type="Pfam" id="PF00445">
    <property type="entry name" value="Ribonuclease_T2"/>
    <property type="match status" value="1"/>
</dbReference>
<evidence type="ECO:0000313" key="5">
    <source>
        <dbReference type="Proteomes" id="UP000838748"/>
    </source>
</evidence>
<evidence type="ECO:0000256" key="1">
    <source>
        <dbReference type="ARBA" id="ARBA00007469"/>
    </source>
</evidence>
<evidence type="ECO:0000313" key="4">
    <source>
        <dbReference type="EMBL" id="CAH0538640.1"/>
    </source>
</evidence>
<dbReference type="Gene3D" id="3.90.730.10">
    <property type="entry name" value="Ribonuclease T2-like"/>
    <property type="match status" value="1"/>
</dbReference>
<feature type="signal peptide" evidence="3">
    <location>
        <begin position="1"/>
        <end position="27"/>
    </location>
</feature>
<evidence type="ECO:0000256" key="2">
    <source>
        <dbReference type="RuleBase" id="RU004328"/>
    </source>
</evidence>
<dbReference type="Proteomes" id="UP000838748">
    <property type="component" value="Unassembled WGS sequence"/>
</dbReference>
<dbReference type="InterPro" id="IPR036430">
    <property type="entry name" value="RNase_T2-like_sf"/>
</dbReference>
<sequence length="268" mass="30618">MPKVYTMKQLSILIASLALALSTSAFAQNTASPQYRDWVTPQPGQFDYYKLSLTLQPVYCLKNPSSPACKTSILQNSPLLTLNEFIPSRDQGRRYKYQYCSKSISEKEIKLDQKGQWSKLPSVPNLTSATKKSLNEVMPQTKVYQQRHAWLKWGTCNSSTYDANGYFSKAAALTKYINNPDVSAFIQANRKTTVSLTQIRKFFNREFKTLNKVQFQCVSVGNRSFLENINFYVNKKVDLADLDSYPLLTPFGTMKHSPEQECPESFYL</sequence>
<dbReference type="PANTHER" id="PTHR11240">
    <property type="entry name" value="RIBONUCLEASE T2"/>
    <property type="match status" value="1"/>
</dbReference>
<comment type="similarity">
    <text evidence="1 2">Belongs to the RNase T2 family.</text>
</comment>
<keyword evidence="3" id="KW-0732">Signal</keyword>
<evidence type="ECO:0000256" key="3">
    <source>
        <dbReference type="SAM" id="SignalP"/>
    </source>
</evidence>
<accession>A0ABN8E148</accession>
<dbReference type="PANTHER" id="PTHR11240:SF22">
    <property type="entry name" value="RIBONUCLEASE T2"/>
    <property type="match status" value="1"/>
</dbReference>
<dbReference type="SUPFAM" id="SSF55895">
    <property type="entry name" value="Ribonuclease Rh-like"/>
    <property type="match status" value="1"/>
</dbReference>
<organism evidence="4 5">
    <name type="scientific">Vibrio marisflavi CECT 7928</name>
    <dbReference type="NCBI Taxonomy" id="634439"/>
    <lineage>
        <taxon>Bacteria</taxon>
        <taxon>Pseudomonadati</taxon>
        <taxon>Pseudomonadota</taxon>
        <taxon>Gammaproteobacteria</taxon>
        <taxon>Vibrionales</taxon>
        <taxon>Vibrionaceae</taxon>
        <taxon>Vibrio</taxon>
    </lineage>
</organism>
<comment type="caution">
    <text evidence="4">The sequence shown here is derived from an EMBL/GenBank/DDBJ whole genome shotgun (WGS) entry which is preliminary data.</text>
</comment>
<reference evidence="4" key="1">
    <citation type="submission" date="2021-11" db="EMBL/GenBank/DDBJ databases">
        <authorList>
            <person name="Rodrigo-Torres L."/>
            <person name="Arahal R. D."/>
            <person name="Lucena T."/>
        </authorList>
    </citation>
    <scope>NUCLEOTIDE SEQUENCE</scope>
    <source>
        <strain evidence="4">CECT 7928</strain>
    </source>
</reference>
<dbReference type="InterPro" id="IPR001568">
    <property type="entry name" value="RNase_T2-like"/>
</dbReference>
<feature type="chain" id="PRO_5046218369" evidence="3">
    <location>
        <begin position="28"/>
        <end position="268"/>
    </location>
</feature>
<keyword evidence="5" id="KW-1185">Reference proteome</keyword>
<dbReference type="EMBL" id="CAKLDM010000002">
    <property type="protein sequence ID" value="CAH0538640.1"/>
    <property type="molecule type" value="Genomic_DNA"/>
</dbReference>
<gene>
    <name evidence="4" type="ORF">VMF7928_01561</name>
</gene>
<proteinExistence type="inferred from homology"/>
<name>A0ABN8E148_9VIBR</name>